<sequence length="205" mass="23296">MYKRCLNLARVRQILSHYADAVKTNFSDDGPNKIYLVFVLCVHQVIQKCGDISGMRKTHMSPIPRSKREAQVPTTYQRPAPQSPRSPRPAPQSPRGSTRRTVSVSYDKPRQSSRKQQHTFDMRRRQGAAASSSGGRRKSSKSRHNSRDCSKSGNCLDKLVRDLKEKLKPAKNFWTNLPYMACQEESLAADATEQDDCWNGTDRAR</sequence>
<dbReference type="EMBL" id="BMAT01009969">
    <property type="protein sequence ID" value="GFS17198.1"/>
    <property type="molecule type" value="Genomic_DNA"/>
</dbReference>
<dbReference type="GO" id="GO:0009966">
    <property type="term" value="P:regulation of signal transduction"/>
    <property type="evidence" value="ECO:0007669"/>
    <property type="project" value="InterPro"/>
</dbReference>
<dbReference type="GO" id="GO:0098552">
    <property type="term" value="C:side of membrane"/>
    <property type="evidence" value="ECO:0007669"/>
    <property type="project" value="UniProtKB-KW"/>
</dbReference>
<keyword evidence="14" id="KW-1185">Reference proteome</keyword>
<comment type="similarity">
    <text evidence="2 11">Belongs to the glypican family.</text>
</comment>
<dbReference type="GO" id="GO:0009986">
    <property type="term" value="C:cell surface"/>
    <property type="evidence" value="ECO:0007669"/>
    <property type="project" value="TreeGrafter"/>
</dbReference>
<evidence type="ECO:0000256" key="4">
    <source>
        <dbReference type="ARBA" id="ARBA00022622"/>
    </source>
</evidence>
<organism evidence="13 14">
    <name type="scientific">Elysia marginata</name>
    <dbReference type="NCBI Taxonomy" id="1093978"/>
    <lineage>
        <taxon>Eukaryota</taxon>
        <taxon>Metazoa</taxon>
        <taxon>Spiralia</taxon>
        <taxon>Lophotrochozoa</taxon>
        <taxon>Mollusca</taxon>
        <taxon>Gastropoda</taxon>
        <taxon>Heterobranchia</taxon>
        <taxon>Euthyneura</taxon>
        <taxon>Panpulmonata</taxon>
        <taxon>Sacoglossa</taxon>
        <taxon>Placobranchoidea</taxon>
        <taxon>Plakobranchidae</taxon>
        <taxon>Elysia</taxon>
    </lineage>
</organism>
<accession>A0AAV4J6B7</accession>
<evidence type="ECO:0000256" key="6">
    <source>
        <dbReference type="ARBA" id="ARBA00022974"/>
    </source>
</evidence>
<keyword evidence="4" id="KW-0336">GPI-anchor</keyword>
<reference evidence="13 14" key="1">
    <citation type="journal article" date="2021" name="Elife">
        <title>Chloroplast acquisition without the gene transfer in kleptoplastic sea slugs, Plakobranchus ocellatus.</title>
        <authorList>
            <person name="Maeda T."/>
            <person name="Takahashi S."/>
            <person name="Yoshida T."/>
            <person name="Shimamura S."/>
            <person name="Takaki Y."/>
            <person name="Nagai Y."/>
            <person name="Toyoda A."/>
            <person name="Suzuki Y."/>
            <person name="Arimoto A."/>
            <person name="Ishii H."/>
            <person name="Satoh N."/>
            <person name="Nishiyama T."/>
            <person name="Hasebe M."/>
            <person name="Maruyama T."/>
            <person name="Minagawa J."/>
            <person name="Obokata J."/>
            <person name="Shigenobu S."/>
        </authorList>
    </citation>
    <scope>NUCLEOTIDE SEQUENCE [LARGE SCALE GENOMIC DNA]</scope>
</reference>
<keyword evidence="10" id="KW-0449">Lipoprotein</keyword>
<evidence type="ECO:0000256" key="5">
    <source>
        <dbReference type="ARBA" id="ARBA00022729"/>
    </source>
</evidence>
<evidence type="ECO:0000256" key="3">
    <source>
        <dbReference type="ARBA" id="ARBA00022475"/>
    </source>
</evidence>
<name>A0AAV4J6B7_9GAST</name>
<evidence type="ECO:0000256" key="1">
    <source>
        <dbReference type="ARBA" id="ARBA00004609"/>
    </source>
</evidence>
<keyword evidence="5" id="KW-0732">Signal</keyword>
<protein>
    <submittedName>
        <fullName evidence="13">Glypican-6</fullName>
    </submittedName>
</protein>
<keyword evidence="8" id="KW-0325">Glycoprotein</keyword>
<keyword evidence="6" id="KW-0654">Proteoglycan</keyword>
<dbReference type="InterPro" id="IPR001863">
    <property type="entry name" value="Glypican"/>
</dbReference>
<dbReference type="GO" id="GO:0005576">
    <property type="term" value="C:extracellular region"/>
    <property type="evidence" value="ECO:0007669"/>
    <property type="project" value="TreeGrafter"/>
</dbReference>
<proteinExistence type="inferred from homology"/>
<comment type="subcellular location">
    <subcellularLocation>
        <location evidence="1">Cell membrane</location>
        <topology evidence="1">Lipid-anchor</topology>
        <topology evidence="1">GPI-anchor</topology>
    </subcellularLocation>
</comment>
<keyword evidence="3" id="KW-1003">Cell membrane</keyword>
<gene>
    <name evidence="13" type="ORF">ElyMa_004975400</name>
</gene>
<evidence type="ECO:0000313" key="14">
    <source>
        <dbReference type="Proteomes" id="UP000762676"/>
    </source>
</evidence>
<dbReference type="PANTHER" id="PTHR10822">
    <property type="entry name" value="GLYPICAN"/>
    <property type="match status" value="1"/>
</dbReference>
<evidence type="ECO:0000256" key="7">
    <source>
        <dbReference type="ARBA" id="ARBA00023136"/>
    </source>
</evidence>
<evidence type="ECO:0000256" key="2">
    <source>
        <dbReference type="ARBA" id="ARBA00010260"/>
    </source>
</evidence>
<evidence type="ECO:0000256" key="9">
    <source>
        <dbReference type="ARBA" id="ARBA00023207"/>
    </source>
</evidence>
<keyword evidence="7" id="KW-0472">Membrane</keyword>
<keyword evidence="9" id="KW-0357">Heparan sulfate</keyword>
<feature type="compositionally biased region" description="Basic residues" evidence="12">
    <location>
        <begin position="135"/>
        <end position="144"/>
    </location>
</feature>
<evidence type="ECO:0000256" key="8">
    <source>
        <dbReference type="ARBA" id="ARBA00023180"/>
    </source>
</evidence>
<evidence type="ECO:0000313" key="13">
    <source>
        <dbReference type="EMBL" id="GFS17198.1"/>
    </source>
</evidence>
<dbReference type="GO" id="GO:0005886">
    <property type="term" value="C:plasma membrane"/>
    <property type="evidence" value="ECO:0007669"/>
    <property type="project" value="UniProtKB-SubCell"/>
</dbReference>
<dbReference type="GO" id="GO:1905475">
    <property type="term" value="P:regulation of protein localization to membrane"/>
    <property type="evidence" value="ECO:0007669"/>
    <property type="project" value="TreeGrafter"/>
</dbReference>
<dbReference type="Pfam" id="PF01153">
    <property type="entry name" value="Glypican"/>
    <property type="match status" value="1"/>
</dbReference>
<feature type="compositionally biased region" description="Pro residues" evidence="12">
    <location>
        <begin position="81"/>
        <end position="92"/>
    </location>
</feature>
<comment type="caution">
    <text evidence="13">The sequence shown here is derived from an EMBL/GenBank/DDBJ whole genome shotgun (WGS) entry which is preliminary data.</text>
</comment>
<evidence type="ECO:0000256" key="12">
    <source>
        <dbReference type="SAM" id="MobiDB-lite"/>
    </source>
</evidence>
<dbReference type="AlphaFoldDB" id="A0AAV4J6B7"/>
<evidence type="ECO:0000256" key="11">
    <source>
        <dbReference type="RuleBase" id="RU003518"/>
    </source>
</evidence>
<feature type="region of interest" description="Disordered" evidence="12">
    <location>
        <begin position="54"/>
        <end position="154"/>
    </location>
</feature>
<dbReference type="PANTHER" id="PTHR10822:SF29">
    <property type="entry name" value="DIVISION ABNORMALLY DELAYED PROTEIN"/>
    <property type="match status" value="1"/>
</dbReference>
<dbReference type="Proteomes" id="UP000762676">
    <property type="component" value="Unassembled WGS sequence"/>
</dbReference>
<dbReference type="GO" id="GO:0016477">
    <property type="term" value="P:cell migration"/>
    <property type="evidence" value="ECO:0007669"/>
    <property type="project" value="TreeGrafter"/>
</dbReference>
<evidence type="ECO:0000256" key="10">
    <source>
        <dbReference type="ARBA" id="ARBA00023288"/>
    </source>
</evidence>